<evidence type="ECO:0000259" key="14">
    <source>
        <dbReference type="PROSITE" id="PS50894"/>
    </source>
</evidence>
<feature type="modified residue" description="Phosphohistidine" evidence="7">
    <location>
        <position position="1141"/>
    </location>
</feature>
<dbReference type="InterPro" id="IPR036061">
    <property type="entry name" value="CheW-like_dom_sf"/>
</dbReference>
<accession>A0ABU8WIJ5</accession>
<keyword evidence="9" id="KW-0175">Coiled coil</keyword>
<dbReference type="CDD" id="cd00088">
    <property type="entry name" value="HPT"/>
    <property type="match status" value="2"/>
</dbReference>
<feature type="domain" description="HPt" evidence="14">
    <location>
        <begin position="680"/>
        <end position="784"/>
    </location>
</feature>
<dbReference type="InterPro" id="IPR005467">
    <property type="entry name" value="His_kinase_dom"/>
</dbReference>
<dbReference type="InterPro" id="IPR001789">
    <property type="entry name" value="Sig_transdc_resp-reg_receiver"/>
</dbReference>
<dbReference type="Pfam" id="PF02895">
    <property type="entry name" value="H-kinase_dim"/>
    <property type="match status" value="1"/>
</dbReference>
<dbReference type="Pfam" id="PF00072">
    <property type="entry name" value="Response_reg"/>
    <property type="match status" value="1"/>
</dbReference>
<dbReference type="Proteomes" id="UP001385892">
    <property type="component" value="Unassembled WGS sequence"/>
</dbReference>
<dbReference type="InterPro" id="IPR002545">
    <property type="entry name" value="CheW-lke_dom"/>
</dbReference>
<dbReference type="Gene3D" id="3.40.50.2300">
    <property type="match status" value="1"/>
</dbReference>
<feature type="region of interest" description="Disordered" evidence="10">
    <location>
        <begin position="1043"/>
        <end position="1070"/>
    </location>
</feature>
<evidence type="ECO:0000256" key="4">
    <source>
        <dbReference type="ARBA" id="ARBA00022679"/>
    </source>
</evidence>
<evidence type="ECO:0000259" key="12">
    <source>
        <dbReference type="PROSITE" id="PS50110"/>
    </source>
</evidence>
<feature type="coiled-coil region" evidence="9">
    <location>
        <begin position="1518"/>
        <end position="1552"/>
    </location>
</feature>
<dbReference type="PROSITE" id="PS50894">
    <property type="entry name" value="HPT"/>
    <property type="match status" value="3"/>
</dbReference>
<dbReference type="Gene3D" id="1.20.120.160">
    <property type="entry name" value="HPT domain"/>
    <property type="match status" value="3"/>
</dbReference>
<dbReference type="SUPFAM" id="SSF50341">
    <property type="entry name" value="CheW-like"/>
    <property type="match status" value="1"/>
</dbReference>
<dbReference type="EMBL" id="JBBKZT010000004">
    <property type="protein sequence ID" value="MEJ8847239.1"/>
    <property type="molecule type" value="Genomic_DNA"/>
</dbReference>
<dbReference type="SMART" id="SM00073">
    <property type="entry name" value="HPT"/>
    <property type="match status" value="3"/>
</dbReference>
<dbReference type="InterPro" id="IPR004358">
    <property type="entry name" value="Sig_transdc_His_kin-like_C"/>
</dbReference>
<feature type="modified residue" description="Phosphohistidine" evidence="7">
    <location>
        <position position="1348"/>
    </location>
</feature>
<evidence type="ECO:0000313" key="15">
    <source>
        <dbReference type="EMBL" id="MEJ8847239.1"/>
    </source>
</evidence>
<dbReference type="PROSITE" id="PS50110">
    <property type="entry name" value="RESPONSE_REGULATORY"/>
    <property type="match status" value="1"/>
</dbReference>
<feature type="domain" description="HPt" evidence="14">
    <location>
        <begin position="1095"/>
        <end position="1197"/>
    </location>
</feature>
<feature type="domain" description="Response regulatory" evidence="12">
    <location>
        <begin position="1985"/>
        <end position="2101"/>
    </location>
</feature>
<dbReference type="InterPro" id="IPR003594">
    <property type="entry name" value="HATPase_dom"/>
</dbReference>
<evidence type="ECO:0000256" key="10">
    <source>
        <dbReference type="SAM" id="MobiDB-lite"/>
    </source>
</evidence>
<evidence type="ECO:0000256" key="9">
    <source>
        <dbReference type="SAM" id="Coils"/>
    </source>
</evidence>
<dbReference type="Pfam" id="PF26379">
    <property type="entry name" value="FimL_2nd"/>
    <property type="match status" value="1"/>
</dbReference>
<dbReference type="CDD" id="cd17546">
    <property type="entry name" value="REC_hyHK_CKI1_RcsC-like"/>
    <property type="match status" value="1"/>
</dbReference>
<dbReference type="SMART" id="SM00387">
    <property type="entry name" value="HATPase_c"/>
    <property type="match status" value="1"/>
</dbReference>
<dbReference type="PANTHER" id="PTHR43395">
    <property type="entry name" value="SENSOR HISTIDINE KINASE CHEA"/>
    <property type="match status" value="1"/>
</dbReference>
<feature type="region of interest" description="Disordered" evidence="10">
    <location>
        <begin position="832"/>
        <end position="930"/>
    </location>
</feature>
<dbReference type="Pfam" id="PF01584">
    <property type="entry name" value="CheW"/>
    <property type="match status" value="1"/>
</dbReference>
<feature type="domain" description="CheW-like" evidence="13">
    <location>
        <begin position="1812"/>
        <end position="1948"/>
    </location>
</feature>
<protein>
    <recommendedName>
        <fullName evidence="2">histidine kinase</fullName>
        <ecNumber evidence="2">2.7.13.3</ecNumber>
    </recommendedName>
</protein>
<feature type="modified residue" description="Phosphohistidine" evidence="7">
    <location>
        <position position="727"/>
    </location>
</feature>
<organism evidence="15 16">
    <name type="scientific">Variovorax rhizosphaerae</name>
    <dbReference type="NCBI Taxonomy" id="1836200"/>
    <lineage>
        <taxon>Bacteria</taxon>
        <taxon>Pseudomonadati</taxon>
        <taxon>Pseudomonadota</taxon>
        <taxon>Betaproteobacteria</taxon>
        <taxon>Burkholderiales</taxon>
        <taxon>Comamonadaceae</taxon>
        <taxon>Variovorax</taxon>
    </lineage>
</organism>
<dbReference type="Gene3D" id="2.30.30.40">
    <property type="entry name" value="SH3 Domains"/>
    <property type="match status" value="1"/>
</dbReference>
<evidence type="ECO:0000256" key="1">
    <source>
        <dbReference type="ARBA" id="ARBA00000085"/>
    </source>
</evidence>
<comment type="catalytic activity">
    <reaction evidence="1">
        <text>ATP + protein L-histidine = ADP + protein N-phospho-L-histidine.</text>
        <dbReference type="EC" id="2.7.13.3"/>
    </reaction>
</comment>
<dbReference type="InterPro" id="IPR004105">
    <property type="entry name" value="CheA-like_dim"/>
</dbReference>
<evidence type="ECO:0000256" key="6">
    <source>
        <dbReference type="ARBA" id="ARBA00023012"/>
    </source>
</evidence>
<dbReference type="Pfam" id="PF02518">
    <property type="entry name" value="HATPase_c"/>
    <property type="match status" value="1"/>
</dbReference>
<evidence type="ECO:0000256" key="2">
    <source>
        <dbReference type="ARBA" id="ARBA00012438"/>
    </source>
</evidence>
<gene>
    <name evidence="15" type="ORF">WKW82_11295</name>
</gene>
<evidence type="ECO:0000259" key="11">
    <source>
        <dbReference type="PROSITE" id="PS50109"/>
    </source>
</evidence>
<dbReference type="InterPro" id="IPR058661">
    <property type="entry name" value="FimL_2nd"/>
</dbReference>
<dbReference type="SMART" id="SM01231">
    <property type="entry name" value="H-kinase_dim"/>
    <property type="match status" value="1"/>
</dbReference>
<feature type="coiled-coil region" evidence="9">
    <location>
        <begin position="1359"/>
        <end position="1406"/>
    </location>
</feature>
<dbReference type="PANTHER" id="PTHR43395:SF8">
    <property type="entry name" value="HISTIDINE KINASE"/>
    <property type="match status" value="1"/>
</dbReference>
<dbReference type="SUPFAM" id="SSF47226">
    <property type="entry name" value="Histidine-containing phosphotransfer domain, HPT domain"/>
    <property type="match status" value="4"/>
</dbReference>
<name>A0ABU8WIJ5_9BURK</name>
<keyword evidence="4" id="KW-0808">Transferase</keyword>
<keyword evidence="5" id="KW-0418">Kinase</keyword>
<dbReference type="InterPro" id="IPR036890">
    <property type="entry name" value="HATPase_C_sf"/>
</dbReference>
<dbReference type="PRINTS" id="PR00344">
    <property type="entry name" value="BCTRLSENSOR"/>
</dbReference>
<reference evidence="15 16" key="1">
    <citation type="submission" date="2024-03" db="EMBL/GenBank/DDBJ databases">
        <title>Novel species of the genus Variovorax.</title>
        <authorList>
            <person name="Liu Q."/>
            <person name="Xin Y.-H."/>
        </authorList>
    </citation>
    <scope>NUCLEOTIDE SEQUENCE [LARGE SCALE GENOMIC DNA]</scope>
    <source>
        <strain evidence="15 16">KACC 18900</strain>
    </source>
</reference>
<dbReference type="PROSITE" id="PS50851">
    <property type="entry name" value="CHEW"/>
    <property type="match status" value="1"/>
</dbReference>
<dbReference type="SMART" id="SM00448">
    <property type="entry name" value="REC"/>
    <property type="match status" value="1"/>
</dbReference>
<evidence type="ECO:0000256" key="3">
    <source>
        <dbReference type="ARBA" id="ARBA00022553"/>
    </source>
</evidence>
<dbReference type="Pfam" id="PF01627">
    <property type="entry name" value="Hpt"/>
    <property type="match status" value="3"/>
</dbReference>
<sequence length="2110" mass="225823">MPTPTAPVAGIAPVTEDLGPLAWVLEEIQQSVDATSQSLRRFLRESHGAPDADIAPLRAARQQLHQAVGALQMVDQRAPALVLGAMEFAVQSFVQEPSHCGEAAVLKMERAGFAVVDFLNAMLAGRTVSSVALFPQYRDVLELVGNERVHPADLWTTPWHWAGISLQSHKPALVYDPAVRSRLDREVLKVVKSGDYEAARRLQEICVGLSRGAGVPHVADFWAIAAAFFEALGLALVPADVYVKRAASRVLLQYATLARSDNTVSERLAHDLLFFCAQATPGIRDEARILRAVRAAWGIAGEQTVDYATEQFGRFDPVVLAQARKRIKAAREMWSALSDGDVGRLPQVADAFAQLDESLQVLHPPSLPMAHALTRAVGVSVQSGKPPESGLAMEVATSVLYLEAAFDDFDPHDSQLTARTVQLADRIDRARESGQSEPLEPWMEALYRRVSDHGAMGTVVDELRAHLGELEKSLDQFFRRPADKSLLRSVPTQLMKMRGVFLVLGLEQAAQTVECMRDNVEHLVASSTPADESHDFDSLGNNLGALGFLIDMLGYQPNLAKRLFVVDEKVGELKPLTGHQAAGPEPEVGVAAPAPAAPEALPVAAPAAAIDPSAAAMPRSEAILGVEEIDAQIAARLAALATPKDQPTTPIEEISPATDSWTSKISGPAPLEALPHTEVTELDEDDLQGIFLDEARDVLQSGLAALSALRRDSSDIGELTVLRRAFHTLKGSSRMVGLTDFGNAAWSFEQLLNTWLADQRPATPDLLEGAGTAMRDFAKWVEAVASGEPHTWQPEPFHKLAEALGSGQPVVAPAPMPSADQLGVAARRIADEPPAAPAPEPPEAEPARVSVPLPSSAYAQPPTPELPDVEFAPTDFPAPPFDMPMVFRSDGPPFAPAPVGPAGPADGQVAEGSGPHSRGQAGDRPQREESYDEFLGSFATTDLAGLDDRAQPGSPDAAPIAGAEDIDFFAVPVASPAQDFSFGATGLQSLHESPAQSPTEVPAEAMVDFPLDLEPEEPAPVAPVLAPARAPAMEVDFDPLEPAEQAPLPQADDPATKAAGARTEAAAEPPPVAVAVPAGAAANPRTDERIKSIGPLRIGMALYNVYLDEADEWSRQLASDVGAWALEPRLPMPDSAVALAHSLAGSSATVGFQGLSGLARLLESALQLFHVRGGGTPEQGALLIGATDELRRLLHQFAAGFLKEPAPETLEALRVLAASPPVPREADEPLAVGDAAQADEPADKPADKPVDKPAVEPLIQAAAMERDVADAEAGMFKPAHAKAAVFEQVVYDDSEDLIDLVDAVDVDLFPVFEEEAAELLPQLGTALRAWHAQPEIMAPRASILRTLHTLKGSARLAGAMRLGERAHRMESEIERLGNEGVPHGAISRLIARLDVLQATFDDLRAADDAAQAEIANRAAEAAAATRRDVVEDALRPDKPVIAETDGAAIEPPADPPQAAQSAHQAAPVIKPGLPTPAALAVPRQASSQAVRVRTQLLDRLVAQAGEVIITRSRLEVEIGQLRSSLTDLTGNLDRLRQQLRDIEVQAESQMQSRLAQAKDSQQGFDPLEFDRFTRVQELTRMMAESVNDVATVQRTLQKTVQQTEDDLSAQARQTRELQRGLLRTRMVQFEDLSERLYRVVRQASKDTGKQVRLDITGGNIEMDRGVLDRMTPAFEHLLRNCVAHGIEDADVREKAGKDASGFIGIELHHEGNDVSVSFRDDGAGLDYRRIAERARSLGLVAAGHEATEQEAAEFIFQPGFSTATQVSELAGRGIGMDVVRSHVAALGGRIETQSTRGQGTTFKLVLPLTTAVTHVVMLRAGNVSFGVPSNLVELVQRANAPDLEAAYANQHYNFGGEQVPYFWSGALLQANARSERGPAKNNVVVVIRSAAQRVALHVDEVLGNQEVVVKNLGPQLARLAGMAGVSVLASGAVALIYNPVALAAVHGDQARALQSTGVASLVKAGGGGEADVPVEAQQAAPQVPLVLVVDDSITVRRVTQRLLQREGYRVALAADGLQALERLQQERPAVVLSDIEMPRMDGFDLARNIRADESLAGLPIIMITSRIAEKHREHAKQLGVNHYLGKPYSEEELLRLVRAFTDETVLAAAA</sequence>
<dbReference type="InterPro" id="IPR008207">
    <property type="entry name" value="Sig_transdc_His_kin_Hpt_dom"/>
</dbReference>
<feature type="domain" description="Histidine kinase" evidence="11">
    <location>
        <begin position="1577"/>
        <end position="1810"/>
    </location>
</feature>
<keyword evidence="3 8" id="KW-0597">Phosphoprotein</keyword>
<dbReference type="PROSITE" id="PS50109">
    <property type="entry name" value="HIS_KIN"/>
    <property type="match status" value="1"/>
</dbReference>
<dbReference type="SUPFAM" id="SSF55874">
    <property type="entry name" value="ATPase domain of HSP90 chaperone/DNA topoisomerase II/histidine kinase"/>
    <property type="match status" value="1"/>
</dbReference>
<feature type="compositionally biased region" description="Low complexity" evidence="10">
    <location>
        <begin position="1056"/>
        <end position="1070"/>
    </location>
</feature>
<keyword evidence="6" id="KW-0902">Two-component regulatory system</keyword>
<evidence type="ECO:0000256" key="7">
    <source>
        <dbReference type="PROSITE-ProRule" id="PRU00110"/>
    </source>
</evidence>
<dbReference type="Gene3D" id="3.30.565.10">
    <property type="entry name" value="Histidine kinase-like ATPase, C-terminal domain"/>
    <property type="match status" value="1"/>
</dbReference>
<dbReference type="InterPro" id="IPR051315">
    <property type="entry name" value="Bact_Chemotaxis_CheA"/>
</dbReference>
<dbReference type="InterPro" id="IPR036641">
    <property type="entry name" value="HPT_dom_sf"/>
</dbReference>
<comment type="caution">
    <text evidence="15">The sequence shown here is derived from an EMBL/GenBank/DDBJ whole genome shotgun (WGS) entry which is preliminary data.</text>
</comment>
<evidence type="ECO:0000256" key="8">
    <source>
        <dbReference type="PROSITE-ProRule" id="PRU00169"/>
    </source>
</evidence>
<dbReference type="EC" id="2.7.13.3" evidence="2"/>
<proteinExistence type="predicted"/>
<evidence type="ECO:0000313" key="16">
    <source>
        <dbReference type="Proteomes" id="UP001385892"/>
    </source>
</evidence>
<feature type="domain" description="HPt" evidence="14">
    <location>
        <begin position="1301"/>
        <end position="1410"/>
    </location>
</feature>
<dbReference type="InterPro" id="IPR011006">
    <property type="entry name" value="CheY-like_superfamily"/>
</dbReference>
<dbReference type="SUPFAM" id="SSF52172">
    <property type="entry name" value="CheY-like"/>
    <property type="match status" value="1"/>
</dbReference>
<keyword evidence="16" id="KW-1185">Reference proteome</keyword>
<evidence type="ECO:0000256" key="5">
    <source>
        <dbReference type="ARBA" id="ARBA00022777"/>
    </source>
</evidence>
<evidence type="ECO:0000259" key="13">
    <source>
        <dbReference type="PROSITE" id="PS50851"/>
    </source>
</evidence>
<dbReference type="SMART" id="SM00260">
    <property type="entry name" value="CheW"/>
    <property type="match status" value="1"/>
</dbReference>
<dbReference type="RefSeq" id="WP_340342380.1">
    <property type="nucleotide sequence ID" value="NZ_JBBKZT010000004.1"/>
</dbReference>
<feature type="modified residue" description="4-aspartylphosphate" evidence="8">
    <location>
        <position position="2034"/>
    </location>
</feature>